<keyword evidence="5" id="KW-0378">Hydrolase</keyword>
<evidence type="ECO:0000256" key="1">
    <source>
        <dbReference type="ARBA" id="ARBA00006641"/>
    </source>
</evidence>
<evidence type="ECO:0000313" key="10">
    <source>
        <dbReference type="EMBL" id="PKY99543.1"/>
    </source>
</evidence>
<dbReference type="HAMAP" id="MF_00376">
    <property type="entry name" value="Dephospho_CoA_kinase"/>
    <property type="match status" value="1"/>
</dbReference>
<comment type="catalytic activity">
    <reaction evidence="8">
        <text>3'-dephospho-CoA + ATP = ADP + CoA + H(+)</text>
        <dbReference type="Rhea" id="RHEA:18245"/>
        <dbReference type="ChEBI" id="CHEBI:15378"/>
        <dbReference type="ChEBI" id="CHEBI:30616"/>
        <dbReference type="ChEBI" id="CHEBI:57287"/>
        <dbReference type="ChEBI" id="CHEBI:57328"/>
        <dbReference type="ChEBI" id="CHEBI:456216"/>
        <dbReference type="EC" id="2.7.1.24"/>
    </reaction>
</comment>
<dbReference type="RefSeq" id="WP_101637796.1">
    <property type="nucleotide sequence ID" value="NZ_JADNGB010000001.1"/>
</dbReference>
<comment type="subcellular location">
    <subcellularLocation>
        <location evidence="8">Cytoplasm</location>
    </subcellularLocation>
</comment>
<keyword evidence="8" id="KW-0173">Coenzyme A biosynthesis</keyword>
<keyword evidence="8 10" id="KW-0418">Kinase</keyword>
<dbReference type="NCBIfam" id="NF002879">
    <property type="entry name" value="PRK03333.1"/>
    <property type="match status" value="1"/>
</dbReference>
<reference evidence="10 11" key="1">
    <citation type="submission" date="2017-12" db="EMBL/GenBank/DDBJ databases">
        <title>Phylogenetic diversity of female urinary microbiome.</title>
        <authorList>
            <person name="Thomas-White K."/>
            <person name="Wolfe A.J."/>
        </authorList>
    </citation>
    <scope>NUCLEOTIDE SEQUENCE [LARGE SCALE GENOMIC DNA]</scope>
    <source>
        <strain evidence="10 11">UMB0319</strain>
    </source>
</reference>
<dbReference type="CDD" id="cd02022">
    <property type="entry name" value="DPCK"/>
    <property type="match status" value="1"/>
</dbReference>
<keyword evidence="3" id="KW-0645">Protease</keyword>
<dbReference type="GeneID" id="81707569"/>
<organism evidence="10 11">
    <name type="scientific">Actinomyces urogenitalis</name>
    <dbReference type="NCBI Taxonomy" id="103621"/>
    <lineage>
        <taxon>Bacteria</taxon>
        <taxon>Bacillati</taxon>
        <taxon>Actinomycetota</taxon>
        <taxon>Actinomycetes</taxon>
        <taxon>Actinomycetales</taxon>
        <taxon>Actinomycetaceae</taxon>
        <taxon>Actinomyces</taxon>
    </lineage>
</organism>
<dbReference type="UniPathway" id="UPA00241">
    <property type="reaction ID" value="UER00356"/>
</dbReference>
<evidence type="ECO:0000256" key="4">
    <source>
        <dbReference type="ARBA" id="ARBA00022741"/>
    </source>
</evidence>
<dbReference type="PANTHER" id="PTHR23402">
    <property type="entry name" value="PROTEASE FAMILY C15 PYROGLUTAMYL-PEPTIDASE I-RELATED"/>
    <property type="match status" value="1"/>
</dbReference>
<dbReference type="SUPFAM" id="SSF52540">
    <property type="entry name" value="P-loop containing nucleoside triphosphate hydrolases"/>
    <property type="match status" value="1"/>
</dbReference>
<dbReference type="GO" id="GO:0004140">
    <property type="term" value="F:dephospho-CoA kinase activity"/>
    <property type="evidence" value="ECO:0007669"/>
    <property type="project" value="UniProtKB-UniRule"/>
</dbReference>
<accession>A0A2I1KV85</accession>
<keyword evidence="4 8" id="KW-0547">Nucleotide-binding</keyword>
<dbReference type="EC" id="2.7.1.24" evidence="8 9"/>
<evidence type="ECO:0000256" key="3">
    <source>
        <dbReference type="ARBA" id="ARBA00022670"/>
    </source>
</evidence>
<comment type="caution">
    <text evidence="10">The sequence shown here is derived from an EMBL/GenBank/DDBJ whole genome shotgun (WGS) entry which is preliminary data.</text>
</comment>
<keyword evidence="8" id="KW-0808">Transferase</keyword>
<dbReference type="InterPro" id="IPR027417">
    <property type="entry name" value="P-loop_NTPase"/>
</dbReference>
<dbReference type="GO" id="GO:0015937">
    <property type="term" value="P:coenzyme A biosynthetic process"/>
    <property type="evidence" value="ECO:0007669"/>
    <property type="project" value="UniProtKB-UniRule"/>
</dbReference>
<protein>
    <recommendedName>
        <fullName evidence="8 9">Dephospho-CoA kinase</fullName>
        <ecNumber evidence="8 9">2.7.1.24</ecNumber>
    </recommendedName>
    <alternativeName>
        <fullName evidence="8">Dephosphocoenzyme A kinase</fullName>
    </alternativeName>
</protein>
<dbReference type="Gene3D" id="3.40.630.20">
    <property type="entry name" value="Peptidase C15, pyroglutamyl peptidase I-like"/>
    <property type="match status" value="1"/>
</dbReference>
<sequence>MHQVSALITGFEPFAGGSDNASWEAVRALPEELTLAGGAVRLRRELLPVTFAGAAARVRELIASGRPDVVVHVGLDASAKAIKLETTAYNEATASIPDNSGAQPDHAEVVPAGPRRRHSTWAAHALAGRLSATGLPVTTSDDAGRYVCNTTLYTALDAVEEDPTRPTGFVHVPLATTIGTPIVTRTLAALLVELADQVRRHHAHIQGMSRLSVPRPSRPLRVGLTGGIGSGKSTVAGMLAARGALVVDADALARAVVEPGTPALEEIKQAFGQGVIAADGGLDRAALAAVVFDDDEARARLEAMTLPRVAAAAAEQMEAAGPGRVAVYDVPLLAEGGMADLFDAVIVVRAPRELRLARLEARGLARADAEARMSQQASDGEREALADLVIDNDGAVEQLEEQVAGVWQALERG</sequence>
<comment type="similarity">
    <text evidence="1">Belongs to the peptidase C15 family.</text>
</comment>
<feature type="binding site" evidence="8">
    <location>
        <begin position="229"/>
        <end position="234"/>
    </location>
    <ligand>
        <name>ATP</name>
        <dbReference type="ChEBI" id="CHEBI:30616"/>
    </ligand>
</feature>
<dbReference type="CDD" id="cd00501">
    <property type="entry name" value="Peptidase_C15"/>
    <property type="match status" value="1"/>
</dbReference>
<comment type="pathway">
    <text evidence="8">Cofactor biosynthesis; coenzyme A biosynthesis; CoA from (R)-pantothenate: step 5/5.</text>
</comment>
<comment type="function">
    <text evidence="8">Catalyzes the phosphorylation of the 3'-hydroxyl group of dephosphocoenzyme A to form coenzyme A.</text>
</comment>
<evidence type="ECO:0000256" key="7">
    <source>
        <dbReference type="ARBA" id="ARBA00022840"/>
    </source>
</evidence>
<dbReference type="GO" id="GO:0005524">
    <property type="term" value="F:ATP binding"/>
    <property type="evidence" value="ECO:0007669"/>
    <property type="project" value="UniProtKB-UniRule"/>
</dbReference>
<keyword evidence="6" id="KW-0788">Thiol protease</keyword>
<dbReference type="GO" id="GO:0006508">
    <property type="term" value="P:proteolysis"/>
    <property type="evidence" value="ECO:0007669"/>
    <property type="project" value="UniProtKB-KW"/>
</dbReference>
<dbReference type="Gene3D" id="3.40.50.300">
    <property type="entry name" value="P-loop containing nucleotide triphosphate hydrolases"/>
    <property type="match status" value="1"/>
</dbReference>
<dbReference type="InterPro" id="IPR001977">
    <property type="entry name" value="Depp_CoAkinase"/>
</dbReference>
<dbReference type="PRINTS" id="PR00706">
    <property type="entry name" value="PYROGLUPTASE"/>
</dbReference>
<keyword evidence="2 8" id="KW-0963">Cytoplasm</keyword>
<dbReference type="AlphaFoldDB" id="A0A2I1KV85"/>
<evidence type="ECO:0000256" key="6">
    <source>
        <dbReference type="ARBA" id="ARBA00022807"/>
    </source>
</evidence>
<dbReference type="Proteomes" id="UP000234778">
    <property type="component" value="Unassembled WGS sequence"/>
</dbReference>
<evidence type="ECO:0000256" key="2">
    <source>
        <dbReference type="ARBA" id="ARBA00022490"/>
    </source>
</evidence>
<dbReference type="PANTHER" id="PTHR23402:SF1">
    <property type="entry name" value="PYROGLUTAMYL-PEPTIDASE I"/>
    <property type="match status" value="1"/>
</dbReference>
<evidence type="ECO:0000256" key="5">
    <source>
        <dbReference type="ARBA" id="ARBA00022801"/>
    </source>
</evidence>
<evidence type="ECO:0000256" key="9">
    <source>
        <dbReference type="NCBIfam" id="TIGR00152"/>
    </source>
</evidence>
<dbReference type="InterPro" id="IPR016125">
    <property type="entry name" value="Peptidase_C15-like"/>
</dbReference>
<dbReference type="GO" id="GO:0016920">
    <property type="term" value="F:pyroglutamyl-peptidase activity"/>
    <property type="evidence" value="ECO:0007669"/>
    <property type="project" value="InterPro"/>
</dbReference>
<dbReference type="SUPFAM" id="SSF53182">
    <property type="entry name" value="Pyrrolidone carboxyl peptidase (pyroglutamate aminopeptidase)"/>
    <property type="match status" value="1"/>
</dbReference>
<comment type="similarity">
    <text evidence="8">Belongs to the CoaE family.</text>
</comment>
<dbReference type="EMBL" id="PKHA01000001">
    <property type="protein sequence ID" value="PKY99543.1"/>
    <property type="molecule type" value="Genomic_DNA"/>
</dbReference>
<proteinExistence type="inferred from homology"/>
<name>A0A2I1KV85_9ACTO</name>
<dbReference type="InterPro" id="IPR036440">
    <property type="entry name" value="Peptidase_C15-like_sf"/>
</dbReference>
<evidence type="ECO:0000256" key="8">
    <source>
        <dbReference type="HAMAP-Rule" id="MF_00376"/>
    </source>
</evidence>
<dbReference type="Pfam" id="PF01470">
    <property type="entry name" value="Peptidase_C15"/>
    <property type="match status" value="1"/>
</dbReference>
<dbReference type="NCBIfam" id="TIGR00152">
    <property type="entry name" value="dephospho-CoA kinase"/>
    <property type="match status" value="1"/>
</dbReference>
<keyword evidence="7 8" id="KW-0067">ATP-binding</keyword>
<dbReference type="GO" id="GO:0005829">
    <property type="term" value="C:cytosol"/>
    <property type="evidence" value="ECO:0007669"/>
    <property type="project" value="InterPro"/>
</dbReference>
<dbReference type="PROSITE" id="PS51219">
    <property type="entry name" value="DPCK"/>
    <property type="match status" value="1"/>
</dbReference>
<dbReference type="InterPro" id="IPR000816">
    <property type="entry name" value="Peptidase_C15"/>
</dbReference>
<evidence type="ECO:0000313" key="11">
    <source>
        <dbReference type="Proteomes" id="UP000234778"/>
    </source>
</evidence>
<gene>
    <name evidence="8" type="primary">coaE</name>
    <name evidence="10" type="ORF">CYJ26_01220</name>
</gene>
<dbReference type="Pfam" id="PF01121">
    <property type="entry name" value="CoaE"/>
    <property type="match status" value="1"/>
</dbReference>